<evidence type="ECO:0000256" key="1">
    <source>
        <dbReference type="SAM" id="MobiDB-lite"/>
    </source>
</evidence>
<proteinExistence type="predicted"/>
<feature type="region of interest" description="Disordered" evidence="1">
    <location>
        <begin position="260"/>
        <end position="299"/>
    </location>
</feature>
<accession>A0A0C9LW35</accession>
<evidence type="ECO:0000313" key="4">
    <source>
        <dbReference type="Proteomes" id="UP000053815"/>
    </source>
</evidence>
<keyword evidence="2" id="KW-0732">Signal</keyword>
<keyword evidence="4" id="KW-1185">Reference proteome</keyword>
<feature type="compositionally biased region" description="Low complexity" evidence="1">
    <location>
        <begin position="262"/>
        <end position="282"/>
    </location>
</feature>
<dbReference type="OrthoDB" id="2280597at2759"/>
<feature type="compositionally biased region" description="Low complexity" evidence="1">
    <location>
        <begin position="289"/>
        <end position="299"/>
    </location>
</feature>
<dbReference type="Proteomes" id="UP000053815">
    <property type="component" value="Unassembled WGS sequence"/>
</dbReference>
<feature type="chain" id="PRO_5002208972" evidence="2">
    <location>
        <begin position="21"/>
        <end position="340"/>
    </location>
</feature>
<dbReference type="EMBL" id="DF836467">
    <property type="protein sequence ID" value="GAN07835.1"/>
    <property type="molecule type" value="Genomic_DNA"/>
</dbReference>
<feature type="signal peptide" evidence="2">
    <location>
        <begin position="1"/>
        <end position="20"/>
    </location>
</feature>
<dbReference type="AlphaFoldDB" id="A0A0C9LW35"/>
<dbReference type="STRING" id="91626.A0A0C9LW35"/>
<evidence type="ECO:0000313" key="3">
    <source>
        <dbReference type="EMBL" id="GAN07835.1"/>
    </source>
</evidence>
<evidence type="ECO:0000256" key="2">
    <source>
        <dbReference type="SAM" id="SignalP"/>
    </source>
</evidence>
<sequence>MVKQIRLLVVAATLLSYIHAAPTNMSYNNRSPFAKRGDSFQCSSDDNPLLMLTHFAAVFFGDFDTDGGQDILGPLAVQSDFKASDYYVNANGDPDCSDPNDITGYARIFNIPIDFGSPFTLKGNNPTNGLDPCRTIFNFYPSDSSGVYSSRDITLKRNTGSNFGGFSLAPEAHIVDGSTGAFSGTVVGQDYSWGGSGVEIHNYSAAGGSCSAFAGCFPIYDDQPLSPVTTETSSAATTNTSTSLKLSFTTEPSVPTTITELSSTVATTSTDSSTSDGTTTTSSKHHHGTTFSTGSSSTDVATSSTVAQVTTTTANHGGQTCLPSWVTATVTVVKYITIRA</sequence>
<protein>
    <submittedName>
        <fullName evidence="3">Uncharacterized protein</fullName>
    </submittedName>
</protein>
<name>A0A0C9LW35_9FUNG</name>
<reference evidence="3" key="1">
    <citation type="submission" date="2014-09" db="EMBL/GenBank/DDBJ databases">
        <title>Draft genome sequence of an oleaginous Mucoromycotina fungus Mucor ambiguus NBRC6742.</title>
        <authorList>
            <person name="Takeda I."/>
            <person name="Yamane N."/>
            <person name="Morita T."/>
            <person name="Tamano K."/>
            <person name="Machida M."/>
            <person name="Baker S."/>
            <person name="Koike H."/>
        </authorList>
    </citation>
    <scope>NUCLEOTIDE SEQUENCE</scope>
    <source>
        <strain evidence="3">NBRC 6742</strain>
    </source>
</reference>
<gene>
    <name evidence="3" type="ORF">MAM1_0178c07339</name>
</gene>
<organism evidence="3">
    <name type="scientific">Mucor ambiguus</name>
    <dbReference type="NCBI Taxonomy" id="91626"/>
    <lineage>
        <taxon>Eukaryota</taxon>
        <taxon>Fungi</taxon>
        <taxon>Fungi incertae sedis</taxon>
        <taxon>Mucoromycota</taxon>
        <taxon>Mucoromycotina</taxon>
        <taxon>Mucoromycetes</taxon>
        <taxon>Mucorales</taxon>
        <taxon>Mucorineae</taxon>
        <taxon>Mucoraceae</taxon>
        <taxon>Mucor</taxon>
    </lineage>
</organism>